<sequence>MCFVFLSFFLTCISVPNAFRRTYPLLNETRALWTPGCHNDTRIHQYHNRTSTSSNNHPDSGAQAHDVGHMISGNVNNILAKKSLSLTNDYLLVCPQFTPKALPDVYISCAA</sequence>
<dbReference type="Proteomes" id="UP000054217">
    <property type="component" value="Unassembled WGS sequence"/>
</dbReference>
<dbReference type="InParanoid" id="A0A0C3NVI9"/>
<dbReference type="EMBL" id="KN832005">
    <property type="protein sequence ID" value="KIN99415.1"/>
    <property type="molecule type" value="Genomic_DNA"/>
</dbReference>
<evidence type="ECO:0000256" key="1">
    <source>
        <dbReference type="SAM" id="SignalP"/>
    </source>
</evidence>
<accession>A0A0C3NVI9</accession>
<feature type="chain" id="PRO_5002167660" description="Secreted protein" evidence="1">
    <location>
        <begin position="19"/>
        <end position="111"/>
    </location>
</feature>
<dbReference type="HOGENOM" id="CLU_2159472_0_0_1"/>
<reference evidence="3" key="2">
    <citation type="submission" date="2015-01" db="EMBL/GenBank/DDBJ databases">
        <title>Evolutionary Origins and Diversification of the Mycorrhizal Mutualists.</title>
        <authorList>
            <consortium name="DOE Joint Genome Institute"/>
            <consortium name="Mycorrhizal Genomics Consortium"/>
            <person name="Kohler A."/>
            <person name="Kuo A."/>
            <person name="Nagy L.G."/>
            <person name="Floudas D."/>
            <person name="Copeland A."/>
            <person name="Barry K.W."/>
            <person name="Cichocki N."/>
            <person name="Veneault-Fourrey C."/>
            <person name="LaButti K."/>
            <person name="Lindquist E.A."/>
            <person name="Lipzen A."/>
            <person name="Lundell T."/>
            <person name="Morin E."/>
            <person name="Murat C."/>
            <person name="Riley R."/>
            <person name="Ohm R."/>
            <person name="Sun H."/>
            <person name="Tunlid A."/>
            <person name="Henrissat B."/>
            <person name="Grigoriev I.V."/>
            <person name="Hibbett D.S."/>
            <person name="Martin F."/>
        </authorList>
    </citation>
    <scope>NUCLEOTIDE SEQUENCE [LARGE SCALE GENOMIC DNA]</scope>
    <source>
        <strain evidence="3">Marx 270</strain>
    </source>
</reference>
<protein>
    <recommendedName>
        <fullName evidence="4">Secreted protein</fullName>
    </recommendedName>
</protein>
<keyword evidence="1" id="KW-0732">Signal</keyword>
<evidence type="ECO:0000313" key="2">
    <source>
        <dbReference type="EMBL" id="KIN99415.1"/>
    </source>
</evidence>
<dbReference type="OrthoDB" id="10399015at2759"/>
<feature type="signal peptide" evidence="1">
    <location>
        <begin position="1"/>
        <end position="18"/>
    </location>
</feature>
<organism evidence="2 3">
    <name type="scientific">Pisolithus tinctorius Marx 270</name>
    <dbReference type="NCBI Taxonomy" id="870435"/>
    <lineage>
        <taxon>Eukaryota</taxon>
        <taxon>Fungi</taxon>
        <taxon>Dikarya</taxon>
        <taxon>Basidiomycota</taxon>
        <taxon>Agaricomycotina</taxon>
        <taxon>Agaricomycetes</taxon>
        <taxon>Agaricomycetidae</taxon>
        <taxon>Boletales</taxon>
        <taxon>Sclerodermatineae</taxon>
        <taxon>Pisolithaceae</taxon>
        <taxon>Pisolithus</taxon>
    </lineage>
</organism>
<reference evidence="2 3" key="1">
    <citation type="submission" date="2014-04" db="EMBL/GenBank/DDBJ databases">
        <authorList>
            <consortium name="DOE Joint Genome Institute"/>
            <person name="Kuo A."/>
            <person name="Kohler A."/>
            <person name="Costa M.D."/>
            <person name="Nagy L.G."/>
            <person name="Floudas D."/>
            <person name="Copeland A."/>
            <person name="Barry K.W."/>
            <person name="Cichocki N."/>
            <person name="Veneault-Fourrey C."/>
            <person name="LaButti K."/>
            <person name="Lindquist E.A."/>
            <person name="Lipzen A."/>
            <person name="Lundell T."/>
            <person name="Morin E."/>
            <person name="Murat C."/>
            <person name="Sun H."/>
            <person name="Tunlid A."/>
            <person name="Henrissat B."/>
            <person name="Grigoriev I.V."/>
            <person name="Hibbett D.S."/>
            <person name="Martin F."/>
            <person name="Nordberg H.P."/>
            <person name="Cantor M.N."/>
            <person name="Hua S.X."/>
        </authorList>
    </citation>
    <scope>NUCLEOTIDE SEQUENCE [LARGE SCALE GENOMIC DNA]</scope>
    <source>
        <strain evidence="2 3">Marx 270</strain>
    </source>
</reference>
<gene>
    <name evidence="2" type="ORF">M404DRAFT_814057</name>
</gene>
<proteinExistence type="predicted"/>
<name>A0A0C3NVI9_PISTI</name>
<evidence type="ECO:0000313" key="3">
    <source>
        <dbReference type="Proteomes" id="UP000054217"/>
    </source>
</evidence>
<dbReference type="AlphaFoldDB" id="A0A0C3NVI9"/>
<keyword evidence="3" id="KW-1185">Reference proteome</keyword>
<evidence type="ECO:0008006" key="4">
    <source>
        <dbReference type="Google" id="ProtNLM"/>
    </source>
</evidence>